<dbReference type="OrthoDB" id="1740265at2759"/>
<dbReference type="InterPro" id="IPR006047">
    <property type="entry name" value="GH13_cat_dom"/>
</dbReference>
<dbReference type="GO" id="GO:0004556">
    <property type="term" value="F:alpha-amylase activity"/>
    <property type="evidence" value="ECO:0007669"/>
    <property type="project" value="UniProtKB-EC"/>
</dbReference>
<feature type="signal peptide" evidence="15">
    <location>
        <begin position="1"/>
        <end position="15"/>
    </location>
</feature>
<dbReference type="EC" id="3.2.1.1" evidence="4"/>
<evidence type="ECO:0000256" key="5">
    <source>
        <dbReference type="ARBA" id="ARBA00022723"/>
    </source>
</evidence>
<dbReference type="GO" id="GO:0005509">
    <property type="term" value="F:calcium ion binding"/>
    <property type="evidence" value="ECO:0007669"/>
    <property type="project" value="InterPro"/>
</dbReference>
<evidence type="ECO:0000256" key="2">
    <source>
        <dbReference type="ARBA" id="ARBA00001913"/>
    </source>
</evidence>
<protein>
    <recommendedName>
        <fullName evidence="4">alpha-amylase</fullName>
        <ecNumber evidence="4">3.2.1.1</ecNumber>
    </recommendedName>
</protein>
<feature type="disulfide bond" evidence="13">
    <location>
        <begin position="157"/>
        <end position="171"/>
    </location>
</feature>
<keyword evidence="10" id="KW-0326">Glycosidase</keyword>
<evidence type="ECO:0000256" key="11">
    <source>
        <dbReference type="PIRSR" id="PIRSR001024-1"/>
    </source>
</evidence>
<reference evidence="17 18" key="1">
    <citation type="journal article" date="2018" name="Genome Biol. Evol.">
        <title>Multiple Roots of Fruiting Body Formation in Amoebozoa.</title>
        <authorList>
            <person name="Hillmann F."/>
            <person name="Forbes G."/>
            <person name="Novohradska S."/>
            <person name="Ferling I."/>
            <person name="Riege K."/>
            <person name="Groth M."/>
            <person name="Westermann M."/>
            <person name="Marz M."/>
            <person name="Spaller T."/>
            <person name="Winckler T."/>
            <person name="Schaap P."/>
            <person name="Glockner G."/>
        </authorList>
    </citation>
    <scope>NUCLEOTIDE SEQUENCE [LARGE SCALE GENOMIC DNA]</scope>
    <source>
        <strain evidence="17 18">Jena</strain>
    </source>
</reference>
<evidence type="ECO:0000256" key="3">
    <source>
        <dbReference type="ARBA" id="ARBA00008061"/>
    </source>
</evidence>
<dbReference type="InterPro" id="IPR013777">
    <property type="entry name" value="A-amylase-like"/>
</dbReference>
<evidence type="ECO:0000256" key="14">
    <source>
        <dbReference type="PIRSR" id="PIRSR001024-5"/>
    </source>
</evidence>
<comment type="caution">
    <text evidence="17">The sequence shown here is derived from an EMBL/GenBank/DDBJ whole genome shotgun (WGS) entry which is preliminary data.</text>
</comment>
<dbReference type="PIRSF" id="PIRSF001024">
    <property type="entry name" value="Alph-amyl_fung"/>
    <property type="match status" value="1"/>
</dbReference>
<feature type="chain" id="PRO_5015113377" description="alpha-amylase" evidence="15">
    <location>
        <begin position="16"/>
        <end position="462"/>
    </location>
</feature>
<keyword evidence="5" id="KW-0479">Metal-binding</keyword>
<sequence length="462" mass="53767">MRLVLILCLVTSVFCATSQEWKSRSIYQVLTDRFAKSTSGTARCLDLNDYCGGSYKALTKKLDYIKDMGFNAIWISPIPHNFPKGYHGYWADDLTRMNEHFGTEKELLELVKRAHLKDIWVMVDVVGNHMFHDFIDQIIPFNKSEHYHSCDVCPRSCQIEDWSNQQQVEDCKLSNMPDLNQTHPYVRDTLKSWVKDVVDKYKFDGIRIDTVLEVPKWFWGEYVQSAGVFAMGEVANSDLSYVSGYQSPLGTMPSVLSYPLYYTMVNVFAYGHSMYELRDSFNAYVKSFGDVDVLGTFLDCHDQPRFLSFNRDHKLYENGLVTVMLSSGIPVVYYGTEQYFDGGHDPWNREDMWRSDYNTKSDMYKYIKALNWARDRGQVWKYMQVERYVDDHFYAFTRGQVLVATTNVGSGGPKIERHITYHPYREGDRLCNIFWPTDCITVWQNELQVVLNSGEAKVYLLT</sequence>
<feature type="binding site" evidence="14">
    <location>
        <position position="349"/>
    </location>
    <ligand>
        <name>substrate</name>
    </ligand>
</feature>
<feature type="active site" description="Nucleophile" evidence="11">
    <location>
        <position position="209"/>
    </location>
</feature>
<dbReference type="SUPFAM" id="SSF51445">
    <property type="entry name" value="(Trans)glycosidases"/>
    <property type="match status" value="1"/>
</dbReference>
<evidence type="ECO:0000256" key="1">
    <source>
        <dbReference type="ARBA" id="ARBA00000548"/>
    </source>
</evidence>
<proteinExistence type="inferred from homology"/>
<evidence type="ECO:0000313" key="18">
    <source>
        <dbReference type="Proteomes" id="UP000241769"/>
    </source>
</evidence>
<dbReference type="PANTHER" id="PTHR10357:SF215">
    <property type="entry name" value="ALPHA-AMYLASE 1"/>
    <property type="match status" value="1"/>
</dbReference>
<dbReference type="EMBL" id="MDYQ01000129">
    <property type="protein sequence ID" value="PRP81159.1"/>
    <property type="molecule type" value="Genomic_DNA"/>
</dbReference>
<name>A0A2P6NB46_9EUKA</name>
<feature type="binding site" evidence="14">
    <location>
        <position position="90"/>
    </location>
    <ligand>
        <name>substrate</name>
    </ligand>
</feature>
<keyword evidence="9" id="KW-0119">Carbohydrate metabolism</keyword>
<evidence type="ECO:0000313" key="17">
    <source>
        <dbReference type="EMBL" id="PRP81159.1"/>
    </source>
</evidence>
<feature type="domain" description="Glycosyl hydrolase family 13 catalytic" evidence="16">
    <location>
        <begin position="28"/>
        <end position="374"/>
    </location>
</feature>
<feature type="binding site" evidence="14">
    <location>
        <position position="129"/>
    </location>
    <ligand>
        <name>substrate</name>
    </ligand>
</feature>
<keyword evidence="18" id="KW-1185">Reference proteome</keyword>
<evidence type="ECO:0000256" key="7">
    <source>
        <dbReference type="ARBA" id="ARBA00022801"/>
    </source>
</evidence>
<dbReference type="Pfam" id="PF00128">
    <property type="entry name" value="Alpha-amylase"/>
    <property type="match status" value="1"/>
</dbReference>
<evidence type="ECO:0000256" key="8">
    <source>
        <dbReference type="ARBA" id="ARBA00022837"/>
    </source>
</evidence>
<keyword evidence="8" id="KW-0106">Calcium</keyword>
<dbReference type="InterPro" id="IPR017853">
    <property type="entry name" value="GH"/>
</dbReference>
<evidence type="ECO:0000256" key="15">
    <source>
        <dbReference type="SAM" id="SignalP"/>
    </source>
</evidence>
<feature type="site" description="Transition state stabilizer" evidence="12">
    <location>
        <position position="302"/>
    </location>
</feature>
<dbReference type="Proteomes" id="UP000241769">
    <property type="component" value="Unassembled WGS sequence"/>
</dbReference>
<feature type="binding site" evidence="14">
    <location>
        <position position="207"/>
    </location>
    <ligand>
        <name>substrate</name>
    </ligand>
</feature>
<comment type="similarity">
    <text evidence="3">Belongs to the glycosyl hydrolase 13 family.</text>
</comment>
<dbReference type="PANTHER" id="PTHR10357">
    <property type="entry name" value="ALPHA-AMYLASE FAMILY MEMBER"/>
    <property type="match status" value="1"/>
</dbReference>
<evidence type="ECO:0000259" key="16">
    <source>
        <dbReference type="SMART" id="SM00642"/>
    </source>
</evidence>
<organism evidence="17 18">
    <name type="scientific">Planoprotostelium fungivorum</name>
    <dbReference type="NCBI Taxonomy" id="1890364"/>
    <lineage>
        <taxon>Eukaryota</taxon>
        <taxon>Amoebozoa</taxon>
        <taxon>Evosea</taxon>
        <taxon>Variosea</taxon>
        <taxon>Cavosteliida</taxon>
        <taxon>Cavosteliaceae</taxon>
        <taxon>Planoprotostelium</taxon>
    </lineage>
</organism>
<dbReference type="Gene3D" id="2.60.40.1180">
    <property type="entry name" value="Golgi alpha-mannosidase II"/>
    <property type="match status" value="1"/>
</dbReference>
<accession>A0A2P6NB46</accession>
<keyword evidence="6 15" id="KW-0732">Signal</keyword>
<evidence type="ECO:0000256" key="10">
    <source>
        <dbReference type="ARBA" id="ARBA00023295"/>
    </source>
</evidence>
<evidence type="ECO:0000256" key="6">
    <source>
        <dbReference type="ARBA" id="ARBA00022729"/>
    </source>
</evidence>
<dbReference type="SUPFAM" id="SSF51011">
    <property type="entry name" value="Glycosyl hydrolase domain"/>
    <property type="match status" value="1"/>
</dbReference>
<comment type="catalytic activity">
    <reaction evidence="1">
        <text>Endohydrolysis of (1-&gt;4)-alpha-D-glucosidic linkages in polysaccharides containing three or more (1-&gt;4)-alpha-linked D-glucose units.</text>
        <dbReference type="EC" id="3.2.1.1"/>
    </reaction>
</comment>
<dbReference type="STRING" id="1890364.A0A2P6NB46"/>
<evidence type="ECO:0000256" key="13">
    <source>
        <dbReference type="PIRSR" id="PIRSR001024-4"/>
    </source>
</evidence>
<dbReference type="InterPro" id="IPR013780">
    <property type="entry name" value="Glyco_hydro_b"/>
</dbReference>
<dbReference type="CDD" id="cd11319">
    <property type="entry name" value="AmyAc_euk_AmyA"/>
    <property type="match status" value="1"/>
</dbReference>
<feature type="active site" description="Proton donor" evidence="11">
    <location>
        <position position="233"/>
    </location>
</feature>
<dbReference type="AlphaFoldDB" id="A0A2P6NB46"/>
<feature type="disulfide bond" evidence="13">
    <location>
        <begin position="44"/>
        <end position="51"/>
    </location>
</feature>
<keyword evidence="13" id="KW-1015">Disulfide bond</keyword>
<evidence type="ECO:0000256" key="4">
    <source>
        <dbReference type="ARBA" id="ARBA00012595"/>
    </source>
</evidence>
<dbReference type="InParanoid" id="A0A2P6NB46"/>
<dbReference type="GO" id="GO:0005975">
    <property type="term" value="P:carbohydrate metabolic process"/>
    <property type="evidence" value="ECO:0007669"/>
    <property type="project" value="InterPro"/>
</dbReference>
<dbReference type="SMART" id="SM00642">
    <property type="entry name" value="Aamy"/>
    <property type="match status" value="1"/>
</dbReference>
<keyword evidence="7" id="KW-0378">Hydrolase</keyword>
<feature type="binding site" evidence="14">
    <location>
        <position position="302"/>
    </location>
    <ligand>
        <name>substrate</name>
    </ligand>
</feature>
<dbReference type="Gene3D" id="3.20.20.80">
    <property type="entry name" value="Glycosidases"/>
    <property type="match status" value="1"/>
</dbReference>
<dbReference type="FunCoup" id="A0A2P6NB46">
    <property type="interactions" value="21"/>
</dbReference>
<evidence type="ECO:0000256" key="9">
    <source>
        <dbReference type="ARBA" id="ARBA00023277"/>
    </source>
</evidence>
<evidence type="ECO:0000256" key="12">
    <source>
        <dbReference type="PIRSR" id="PIRSR001024-2"/>
    </source>
</evidence>
<gene>
    <name evidence="17" type="ORF">PROFUN_01993</name>
</gene>
<comment type="cofactor">
    <cofactor evidence="2">
        <name>Ca(2+)</name>
        <dbReference type="ChEBI" id="CHEBI:29108"/>
    </cofactor>
</comment>